<evidence type="ECO:0000313" key="2">
    <source>
        <dbReference type="Proteomes" id="UP000014680"/>
    </source>
</evidence>
<dbReference type="EMBL" id="KB206537">
    <property type="protein sequence ID" value="ELP90085.1"/>
    <property type="molecule type" value="Genomic_DNA"/>
</dbReference>
<dbReference type="GeneID" id="14889119"/>
<reference evidence="1 2" key="1">
    <citation type="submission" date="2012-10" db="EMBL/GenBank/DDBJ databases">
        <authorList>
            <person name="Zafar N."/>
            <person name="Inman J."/>
            <person name="Hall N."/>
            <person name="Lorenzi H."/>
            <person name="Caler E."/>
        </authorList>
    </citation>
    <scope>NUCLEOTIDE SEQUENCE [LARGE SCALE GENOMIC DNA]</scope>
    <source>
        <strain evidence="1 2">IP1</strain>
    </source>
</reference>
<sequence>MSRLKRSRAYISFDKGVACDDLSKQSQTGLDTKQSFFVFSNRIPSPTQQCKRSSLLTEVKTVGSPTIQNGILEHSEKVEHSIDEPEITFCETHKHEEEGNVFDFAF</sequence>
<dbReference type="VEuPathDB" id="AmoebaDB:EIN_404990"/>
<name>A0A0A1U6Y5_ENTIV</name>
<evidence type="ECO:0000313" key="1">
    <source>
        <dbReference type="EMBL" id="ELP90085.1"/>
    </source>
</evidence>
<protein>
    <submittedName>
        <fullName evidence="1">Uncharacterized protein</fullName>
    </submittedName>
</protein>
<gene>
    <name evidence="1" type="ORF">EIN_404990</name>
</gene>
<organism evidence="1 2">
    <name type="scientific">Entamoeba invadens IP1</name>
    <dbReference type="NCBI Taxonomy" id="370355"/>
    <lineage>
        <taxon>Eukaryota</taxon>
        <taxon>Amoebozoa</taxon>
        <taxon>Evosea</taxon>
        <taxon>Archamoebae</taxon>
        <taxon>Mastigamoebida</taxon>
        <taxon>Entamoebidae</taxon>
        <taxon>Entamoeba</taxon>
    </lineage>
</organism>
<keyword evidence="2" id="KW-1185">Reference proteome</keyword>
<dbReference type="Proteomes" id="UP000014680">
    <property type="component" value="Unassembled WGS sequence"/>
</dbReference>
<dbReference type="RefSeq" id="XP_004256856.1">
    <property type="nucleotide sequence ID" value="XM_004256808.1"/>
</dbReference>
<proteinExistence type="predicted"/>
<dbReference type="KEGG" id="eiv:EIN_404990"/>
<accession>A0A0A1U6Y5</accession>
<dbReference type="AlphaFoldDB" id="A0A0A1U6Y5"/>